<dbReference type="InterPro" id="IPR044713">
    <property type="entry name" value="DNJA1/2-like"/>
</dbReference>
<keyword evidence="3 5" id="KW-0863">Zinc-finger</keyword>
<dbReference type="InterPro" id="IPR001305">
    <property type="entry name" value="HSP_DnaJ_Cys-rich_dom"/>
</dbReference>
<feature type="zinc finger region" description="CR-type" evidence="5">
    <location>
        <begin position="120"/>
        <end position="204"/>
    </location>
</feature>
<evidence type="ECO:0000256" key="4">
    <source>
        <dbReference type="ARBA" id="ARBA00022833"/>
    </source>
</evidence>
<gene>
    <name evidence="8" type="ORF">NBR_LOCUS19621</name>
</gene>
<evidence type="ECO:0000256" key="2">
    <source>
        <dbReference type="ARBA" id="ARBA00022737"/>
    </source>
</evidence>
<dbReference type="InterPro" id="IPR036869">
    <property type="entry name" value="J_dom_sf"/>
</dbReference>
<dbReference type="EMBL" id="UYSL01024329">
    <property type="protein sequence ID" value="VDL83357.1"/>
    <property type="molecule type" value="Genomic_DNA"/>
</dbReference>
<accession>A0A0N4YQU8</accession>
<dbReference type="Proteomes" id="UP000271162">
    <property type="component" value="Unassembled WGS sequence"/>
</dbReference>
<organism evidence="10">
    <name type="scientific">Nippostrongylus brasiliensis</name>
    <name type="common">Rat hookworm</name>
    <dbReference type="NCBI Taxonomy" id="27835"/>
    <lineage>
        <taxon>Eukaryota</taxon>
        <taxon>Metazoa</taxon>
        <taxon>Ecdysozoa</taxon>
        <taxon>Nematoda</taxon>
        <taxon>Chromadorea</taxon>
        <taxon>Rhabditida</taxon>
        <taxon>Rhabditina</taxon>
        <taxon>Rhabditomorpha</taxon>
        <taxon>Strongyloidea</taxon>
        <taxon>Heligmosomidae</taxon>
        <taxon>Nippostrongylus</taxon>
    </lineage>
</organism>
<dbReference type="SUPFAM" id="SSF57938">
    <property type="entry name" value="DnaJ/Hsp40 cysteine-rich domain"/>
    <property type="match status" value="1"/>
</dbReference>
<dbReference type="GO" id="GO:0030544">
    <property type="term" value="F:Hsp70 protein binding"/>
    <property type="evidence" value="ECO:0007669"/>
    <property type="project" value="InterPro"/>
</dbReference>
<dbReference type="FunFam" id="2.10.230.10:FF:000001">
    <property type="entry name" value="DnaJ subfamily A member 2"/>
    <property type="match status" value="1"/>
</dbReference>
<dbReference type="CDD" id="cd06257">
    <property type="entry name" value="DnaJ"/>
    <property type="match status" value="1"/>
</dbReference>
<dbReference type="WBParaSite" id="NBR_0001962001-mRNA-1">
    <property type="protein sequence ID" value="NBR_0001962001-mRNA-1"/>
    <property type="gene ID" value="NBR_0001962001"/>
</dbReference>
<dbReference type="InterPro" id="IPR002939">
    <property type="entry name" value="DnaJ_C"/>
</dbReference>
<dbReference type="InterPro" id="IPR036410">
    <property type="entry name" value="HSP_DnaJ_Cys-rich_dom_sf"/>
</dbReference>
<dbReference type="InterPro" id="IPR012724">
    <property type="entry name" value="DnaJ"/>
</dbReference>
<evidence type="ECO:0000256" key="5">
    <source>
        <dbReference type="PROSITE-ProRule" id="PRU00546"/>
    </source>
</evidence>
<evidence type="ECO:0000259" key="7">
    <source>
        <dbReference type="PROSITE" id="PS51188"/>
    </source>
</evidence>
<dbReference type="FunFam" id="2.60.260.20:FF:000003">
    <property type="entry name" value="DnaJ subfamily A member 2"/>
    <property type="match status" value="1"/>
</dbReference>
<dbReference type="Pfam" id="PF00226">
    <property type="entry name" value="DnaJ"/>
    <property type="match status" value="1"/>
</dbReference>
<evidence type="ECO:0000313" key="10">
    <source>
        <dbReference type="WBParaSite" id="NBR_0001962001-mRNA-1"/>
    </source>
</evidence>
<dbReference type="AlphaFoldDB" id="A0A0N4YQU8"/>
<evidence type="ECO:0000256" key="3">
    <source>
        <dbReference type="ARBA" id="ARBA00022771"/>
    </source>
</evidence>
<dbReference type="GO" id="GO:0009408">
    <property type="term" value="P:response to heat"/>
    <property type="evidence" value="ECO:0007669"/>
    <property type="project" value="InterPro"/>
</dbReference>
<evidence type="ECO:0000259" key="6">
    <source>
        <dbReference type="PROSITE" id="PS50076"/>
    </source>
</evidence>
<dbReference type="InterPro" id="IPR008971">
    <property type="entry name" value="HSP40/DnaJ_pept-bd"/>
</dbReference>
<dbReference type="STRING" id="27835.A0A0N4YQU8"/>
<dbReference type="CDD" id="cd10719">
    <property type="entry name" value="DnaJ_zf"/>
    <property type="match status" value="1"/>
</dbReference>
<keyword evidence="9" id="KW-1185">Reference proteome</keyword>
<evidence type="ECO:0000313" key="9">
    <source>
        <dbReference type="Proteomes" id="UP000271162"/>
    </source>
</evidence>
<dbReference type="GO" id="GO:0006457">
    <property type="term" value="P:protein folding"/>
    <property type="evidence" value="ECO:0007669"/>
    <property type="project" value="InterPro"/>
</dbReference>
<keyword evidence="4 5" id="KW-0862">Zinc</keyword>
<dbReference type="Gene3D" id="1.10.287.110">
    <property type="entry name" value="DnaJ domain"/>
    <property type="match status" value="1"/>
</dbReference>
<dbReference type="PROSITE" id="PS50076">
    <property type="entry name" value="DNAJ_2"/>
    <property type="match status" value="1"/>
</dbReference>
<dbReference type="SMART" id="SM00271">
    <property type="entry name" value="DnaJ"/>
    <property type="match status" value="1"/>
</dbReference>
<evidence type="ECO:0000256" key="1">
    <source>
        <dbReference type="ARBA" id="ARBA00022723"/>
    </source>
</evidence>
<reference evidence="8 9" key="2">
    <citation type="submission" date="2018-11" db="EMBL/GenBank/DDBJ databases">
        <authorList>
            <consortium name="Pathogen Informatics"/>
        </authorList>
    </citation>
    <scope>NUCLEOTIDE SEQUENCE [LARGE SCALE GENOMIC DNA]</scope>
</reference>
<evidence type="ECO:0000313" key="8">
    <source>
        <dbReference type="EMBL" id="VDL83357.1"/>
    </source>
</evidence>
<feature type="domain" description="CR-type" evidence="7">
    <location>
        <begin position="120"/>
        <end position="204"/>
    </location>
</feature>
<dbReference type="GO" id="GO:0051082">
    <property type="term" value="F:unfolded protein binding"/>
    <property type="evidence" value="ECO:0007669"/>
    <property type="project" value="InterPro"/>
</dbReference>
<reference evidence="10" key="1">
    <citation type="submission" date="2017-02" db="UniProtKB">
        <authorList>
            <consortium name="WormBaseParasite"/>
        </authorList>
    </citation>
    <scope>IDENTIFICATION</scope>
</reference>
<dbReference type="Pfam" id="PF00684">
    <property type="entry name" value="DnaJ_CXXCXGXG"/>
    <property type="match status" value="1"/>
</dbReference>
<dbReference type="Gene3D" id="2.10.230.10">
    <property type="entry name" value="Heat shock protein DnaJ, cysteine-rich domain"/>
    <property type="match status" value="1"/>
</dbReference>
<dbReference type="Gene3D" id="2.60.260.20">
    <property type="entry name" value="Urease metallochaperone UreE, N-terminal domain"/>
    <property type="match status" value="2"/>
</dbReference>
<dbReference type="Pfam" id="PF01556">
    <property type="entry name" value="DnaJ_C"/>
    <property type="match status" value="1"/>
</dbReference>
<proteinExistence type="inferred from homology"/>
<dbReference type="SUPFAM" id="SSF49493">
    <property type="entry name" value="HSP40/DnaJ peptide-binding domain"/>
    <property type="match status" value="2"/>
</dbReference>
<dbReference type="HAMAP" id="MF_01152">
    <property type="entry name" value="DnaJ"/>
    <property type="match status" value="1"/>
</dbReference>
<dbReference type="PROSITE" id="PS00636">
    <property type="entry name" value="DNAJ_1"/>
    <property type="match status" value="1"/>
</dbReference>
<dbReference type="SUPFAM" id="SSF46565">
    <property type="entry name" value="Chaperone J-domain"/>
    <property type="match status" value="1"/>
</dbReference>
<dbReference type="FunFam" id="1.10.287.110:FF:000014">
    <property type="entry name" value="dnaJ homolog subfamily A member 1"/>
    <property type="match status" value="1"/>
</dbReference>
<dbReference type="PANTHER" id="PTHR43888">
    <property type="entry name" value="DNAJ-LIKE-2, ISOFORM A-RELATED"/>
    <property type="match status" value="1"/>
</dbReference>
<dbReference type="InterPro" id="IPR001623">
    <property type="entry name" value="DnaJ_domain"/>
</dbReference>
<dbReference type="OMA" id="FPDVINP"/>
<name>A0A0N4YQU8_NIPBR</name>
<dbReference type="CDD" id="cd10747">
    <property type="entry name" value="DnaJ_C"/>
    <property type="match status" value="1"/>
</dbReference>
<dbReference type="PROSITE" id="PS51188">
    <property type="entry name" value="ZF_CR"/>
    <property type="match status" value="1"/>
</dbReference>
<dbReference type="InterPro" id="IPR018253">
    <property type="entry name" value="DnaJ_domain_CS"/>
</dbReference>
<keyword evidence="2" id="KW-0677">Repeat</keyword>
<dbReference type="PRINTS" id="PR00625">
    <property type="entry name" value="JDOMAIN"/>
</dbReference>
<protein>
    <submittedName>
        <fullName evidence="10">DnaJ homolog subfamily A member 1 (inferred by orthology to a human protein)</fullName>
    </submittedName>
</protein>
<dbReference type="GO" id="GO:0005524">
    <property type="term" value="F:ATP binding"/>
    <property type="evidence" value="ECO:0007669"/>
    <property type="project" value="InterPro"/>
</dbReference>
<sequence>MVKETKYYDVLGVHPNATDSELKKAYRKLALKYHPDKNPEGGEQFKLISQAYEVLSDEKKRQLYDQGGEEALQGGGGGGEFHNPFDVFDMFFGGGKRQRERGVRPTVHQMKVSLEQLYNGFSKKLKITRTVICTDCKGLGGAAGSVQKCADCKGKGMMIRVMQLAPGMIQQIQQPCPTCKATGEFIPAKDRCKSCQGQKKRKVEEILEVHVEKGMKDGDKIMFEGRGDEDHNVPPGDIVIILDEKDHNTYFRKGDNLVLNLEIELVEALCGFSRVIKTLDDRTLFFNVLPGEVIKHADMRVIYGEGMPHRRNPQEKGDLILQFRVVFPDKLTADARKKLSELLPGKSECLIGDDDEVFELSEIAVNRYRNDDSHHHGEEGGVRCQHQ</sequence>
<keyword evidence="1 5" id="KW-0479">Metal-binding</keyword>
<feature type="domain" description="J" evidence="6">
    <location>
        <begin position="6"/>
        <end position="68"/>
    </location>
</feature>
<dbReference type="GO" id="GO:0008270">
    <property type="term" value="F:zinc ion binding"/>
    <property type="evidence" value="ECO:0007669"/>
    <property type="project" value="UniProtKB-KW"/>
</dbReference>